<accession>A0A7Y9IVF2</accession>
<dbReference type="GO" id="GO:0030600">
    <property type="term" value="F:feruloyl esterase activity"/>
    <property type="evidence" value="ECO:0007669"/>
    <property type="project" value="UniProtKB-EC"/>
</dbReference>
<keyword evidence="6" id="KW-0106">Calcium</keyword>
<evidence type="ECO:0000313" key="8">
    <source>
        <dbReference type="EMBL" id="NYE83801.1"/>
    </source>
</evidence>
<keyword evidence="7" id="KW-1015">Disulfide bond</keyword>
<dbReference type="GO" id="GO:0046872">
    <property type="term" value="F:metal ion binding"/>
    <property type="evidence" value="ECO:0007669"/>
    <property type="project" value="UniProtKB-KW"/>
</dbReference>
<evidence type="ECO:0000256" key="4">
    <source>
        <dbReference type="ARBA" id="ARBA00022729"/>
    </source>
</evidence>
<sequence length="525" mass="54696">MATTPTAAADLCVVKLLVGPGNPGPADAPSTSPGIGIEVWLPAPTAWNNRLHVLGGGGWQGGGHTSLTTLAGTSRNGLVTPAEVAGVEGAVSATTDTGHANTTNGGSFAMLPDGSINTTLWNDFSQRSLHEMAVKTKALTLAYYGRAQRYAYFDGFSTGGRQGHKLAQVYPEDYDGILAGAPAFNWTRFITGELYPQVVQQRDLAGVNLTSAQLGLVSNAAINACDVVGGQHLGYIPDPTQCTYDPTKDLAVLCAASGGTNATASCVSTVQATAINKIWYGQTNDGSVPIPAADNGFAVSPTGNQRWYGLTRGTDLNALAGANPFPISTDVVALESQDATLAQPVFINAKANGANRWRQLTYADLAAAGDKGLALQTSFANINTDNPDLSRLRDRGAKMVMYHGMADVLIPPQGSINYYNRVATQMGGIPAIQNFYRFYLVPGMTHGLGNGTSNPAAVVPLPTAGQLYRLVTDWVEKGAAPGRLDIASTVTTTAPVASSRPLCVYPLKATYTSGSVTAAASYTCS</sequence>
<dbReference type="Proteomes" id="UP000542125">
    <property type="component" value="Unassembled WGS sequence"/>
</dbReference>
<dbReference type="AlphaFoldDB" id="A0A7Y9IVF2"/>
<dbReference type="Pfam" id="PF07519">
    <property type="entry name" value="Tannase"/>
    <property type="match status" value="1"/>
</dbReference>
<keyword evidence="5 8" id="KW-0378">Hydrolase</keyword>
<organism evidence="8 9">
    <name type="scientific">Pigmentiphaga litoralis</name>
    <dbReference type="NCBI Taxonomy" id="516702"/>
    <lineage>
        <taxon>Bacteria</taxon>
        <taxon>Pseudomonadati</taxon>
        <taxon>Pseudomonadota</taxon>
        <taxon>Betaproteobacteria</taxon>
        <taxon>Burkholderiales</taxon>
        <taxon>Alcaligenaceae</taxon>
        <taxon>Pigmentiphaga</taxon>
    </lineage>
</organism>
<evidence type="ECO:0000256" key="5">
    <source>
        <dbReference type="ARBA" id="ARBA00022801"/>
    </source>
</evidence>
<dbReference type="PANTHER" id="PTHR33938">
    <property type="entry name" value="FERULOYL ESTERASE B-RELATED"/>
    <property type="match status" value="1"/>
</dbReference>
<evidence type="ECO:0000313" key="9">
    <source>
        <dbReference type="Proteomes" id="UP000542125"/>
    </source>
</evidence>
<evidence type="ECO:0000256" key="7">
    <source>
        <dbReference type="ARBA" id="ARBA00023157"/>
    </source>
</evidence>
<dbReference type="EC" id="3.1.1.73" evidence="8"/>
<comment type="caution">
    <text evidence="8">The sequence shown here is derived from an EMBL/GenBank/DDBJ whole genome shotgun (WGS) entry which is preliminary data.</text>
</comment>
<evidence type="ECO:0000256" key="1">
    <source>
        <dbReference type="ARBA" id="ARBA00006249"/>
    </source>
</evidence>
<reference evidence="8 9" key="1">
    <citation type="submission" date="2020-07" db="EMBL/GenBank/DDBJ databases">
        <title>Genomic Encyclopedia of Type Strains, Phase IV (KMG-V): Genome sequencing to study the core and pangenomes of soil and plant-associated prokaryotes.</title>
        <authorList>
            <person name="Whitman W."/>
        </authorList>
    </citation>
    <scope>NUCLEOTIDE SEQUENCE [LARGE SCALE GENOMIC DNA]</scope>
    <source>
        <strain evidence="8 9">SAS40</strain>
    </source>
</reference>
<keyword evidence="3" id="KW-0479">Metal-binding</keyword>
<proteinExistence type="inferred from homology"/>
<evidence type="ECO:0000256" key="2">
    <source>
        <dbReference type="ARBA" id="ARBA00022487"/>
    </source>
</evidence>
<gene>
    <name evidence="8" type="ORF">FHW18_003072</name>
</gene>
<dbReference type="SUPFAM" id="SSF53474">
    <property type="entry name" value="alpha/beta-Hydrolases"/>
    <property type="match status" value="1"/>
</dbReference>
<evidence type="ECO:0000256" key="3">
    <source>
        <dbReference type="ARBA" id="ARBA00022723"/>
    </source>
</evidence>
<dbReference type="RefSeq" id="WP_257021995.1">
    <property type="nucleotide sequence ID" value="NZ_JACBYR010000001.1"/>
</dbReference>
<keyword evidence="4" id="KW-0732">Signal</keyword>
<dbReference type="InterPro" id="IPR029058">
    <property type="entry name" value="AB_hydrolase_fold"/>
</dbReference>
<comment type="similarity">
    <text evidence="1">Belongs to the tannase family.</text>
</comment>
<dbReference type="InterPro" id="IPR011118">
    <property type="entry name" value="Tannase/feruloyl_esterase"/>
</dbReference>
<protein>
    <submittedName>
        <fullName evidence="8">Feruloyl esterase</fullName>
        <ecNumber evidence="8">3.1.1.73</ecNumber>
    </submittedName>
</protein>
<name>A0A7Y9IVF2_9BURK</name>
<keyword evidence="2" id="KW-0719">Serine esterase</keyword>
<dbReference type="PANTHER" id="PTHR33938:SF15">
    <property type="entry name" value="FERULOYL ESTERASE B-RELATED"/>
    <property type="match status" value="1"/>
</dbReference>
<evidence type="ECO:0000256" key="6">
    <source>
        <dbReference type="ARBA" id="ARBA00022837"/>
    </source>
</evidence>
<keyword evidence="9" id="KW-1185">Reference proteome</keyword>
<dbReference type="EMBL" id="JACBYR010000001">
    <property type="protein sequence ID" value="NYE83801.1"/>
    <property type="molecule type" value="Genomic_DNA"/>
</dbReference>